<dbReference type="RefSeq" id="WP_204727918.1">
    <property type="nucleotide sequence ID" value="NZ_JAFBDK010000001.1"/>
</dbReference>
<proteinExistence type="predicted"/>
<protein>
    <submittedName>
        <fullName evidence="1">Uncharacterized protein</fullName>
    </submittedName>
</protein>
<gene>
    <name evidence="1" type="ORF">ACFS5P_05470</name>
</gene>
<dbReference type="Proteomes" id="UP001597561">
    <property type="component" value="Unassembled WGS sequence"/>
</dbReference>
<evidence type="ECO:0000313" key="1">
    <source>
        <dbReference type="EMBL" id="MFD2911316.1"/>
    </source>
</evidence>
<dbReference type="EMBL" id="JBHUPG010000008">
    <property type="protein sequence ID" value="MFD2911316.1"/>
    <property type="molecule type" value="Genomic_DNA"/>
</dbReference>
<keyword evidence="2" id="KW-1185">Reference proteome</keyword>
<sequence>MPISVLFEGAIRKKHKALALLIDFVVNEKRTLRMKDHVGKLNKYMLPKNQPKMNTLLNEYLKDKRNDPEWPLYELFKKDGAQDEIKPR</sequence>
<accession>A0ABW5ZGT1</accession>
<comment type="caution">
    <text evidence="1">The sequence shown here is derived from an EMBL/GenBank/DDBJ whole genome shotgun (WGS) entry which is preliminary data.</text>
</comment>
<reference evidence="2" key="1">
    <citation type="journal article" date="2019" name="Int. J. Syst. Evol. Microbiol.">
        <title>The Global Catalogue of Microorganisms (GCM) 10K type strain sequencing project: providing services to taxonomists for standard genome sequencing and annotation.</title>
        <authorList>
            <consortium name="The Broad Institute Genomics Platform"/>
            <consortium name="The Broad Institute Genome Sequencing Center for Infectious Disease"/>
            <person name="Wu L."/>
            <person name="Ma J."/>
        </authorList>
    </citation>
    <scope>NUCLEOTIDE SEQUENCE [LARGE SCALE GENOMIC DNA]</scope>
    <source>
        <strain evidence="2">KCTC 13528</strain>
    </source>
</reference>
<evidence type="ECO:0000313" key="2">
    <source>
        <dbReference type="Proteomes" id="UP001597561"/>
    </source>
</evidence>
<organism evidence="1 2">
    <name type="scientific">Jeotgalibacillus terrae</name>
    <dbReference type="NCBI Taxonomy" id="587735"/>
    <lineage>
        <taxon>Bacteria</taxon>
        <taxon>Bacillati</taxon>
        <taxon>Bacillota</taxon>
        <taxon>Bacilli</taxon>
        <taxon>Bacillales</taxon>
        <taxon>Caryophanaceae</taxon>
        <taxon>Jeotgalibacillus</taxon>
    </lineage>
</organism>
<name>A0ABW5ZGT1_9BACL</name>